<proteinExistence type="predicted"/>
<keyword evidence="3" id="KW-1185">Reference proteome</keyword>
<name>A0ABN2GTF4_9ACTN</name>
<sequence length="44" mass="4945">MSEGDRSRFSFMTCGWIGLIYAAVVFAATLAFVILLWVNLDFPD</sequence>
<organism evidence="2 3">
    <name type="scientific">Glycomyces endophyticus</name>
    <dbReference type="NCBI Taxonomy" id="480996"/>
    <lineage>
        <taxon>Bacteria</taxon>
        <taxon>Bacillati</taxon>
        <taxon>Actinomycetota</taxon>
        <taxon>Actinomycetes</taxon>
        <taxon>Glycomycetales</taxon>
        <taxon>Glycomycetaceae</taxon>
        <taxon>Glycomyces</taxon>
    </lineage>
</organism>
<keyword evidence="1" id="KW-0812">Transmembrane</keyword>
<keyword evidence="1" id="KW-0472">Membrane</keyword>
<gene>
    <name evidence="2" type="ORF">GCM10009830_23980</name>
</gene>
<feature type="transmembrane region" description="Helical" evidence="1">
    <location>
        <begin position="12"/>
        <end position="38"/>
    </location>
</feature>
<comment type="caution">
    <text evidence="2">The sequence shown here is derived from an EMBL/GenBank/DDBJ whole genome shotgun (WGS) entry which is preliminary data.</text>
</comment>
<keyword evidence="1" id="KW-1133">Transmembrane helix</keyword>
<reference evidence="2 3" key="1">
    <citation type="journal article" date="2019" name="Int. J. Syst. Evol. Microbiol.">
        <title>The Global Catalogue of Microorganisms (GCM) 10K type strain sequencing project: providing services to taxonomists for standard genome sequencing and annotation.</title>
        <authorList>
            <consortium name="The Broad Institute Genomics Platform"/>
            <consortium name="The Broad Institute Genome Sequencing Center for Infectious Disease"/>
            <person name="Wu L."/>
            <person name="Ma J."/>
        </authorList>
    </citation>
    <scope>NUCLEOTIDE SEQUENCE [LARGE SCALE GENOMIC DNA]</scope>
    <source>
        <strain evidence="2 3">JCM 16001</strain>
    </source>
</reference>
<accession>A0ABN2GTF4</accession>
<protein>
    <submittedName>
        <fullName evidence="2">Uncharacterized protein</fullName>
    </submittedName>
</protein>
<evidence type="ECO:0000313" key="3">
    <source>
        <dbReference type="Proteomes" id="UP001499851"/>
    </source>
</evidence>
<dbReference type="Proteomes" id="UP001499851">
    <property type="component" value="Unassembled WGS sequence"/>
</dbReference>
<evidence type="ECO:0000256" key="1">
    <source>
        <dbReference type="SAM" id="Phobius"/>
    </source>
</evidence>
<evidence type="ECO:0000313" key="2">
    <source>
        <dbReference type="EMBL" id="GAA1676498.1"/>
    </source>
</evidence>
<dbReference type="EMBL" id="BAAAQF010000007">
    <property type="protein sequence ID" value="GAA1676498.1"/>
    <property type="molecule type" value="Genomic_DNA"/>
</dbReference>